<evidence type="ECO:0000313" key="4">
    <source>
        <dbReference type="Proteomes" id="UP000594468"/>
    </source>
</evidence>
<dbReference type="Proteomes" id="UP000594468">
    <property type="component" value="Chromosome"/>
</dbReference>
<sequence>MRRPLGILTLLLVIVGFASVQAQTPQSCVLTTTTDQGRIAAIFAEETSITVPPDNIVINCDSDPLALTMITRATSPALNTLLPIPQHETGMAESQPGYAIVNTPFANLRSGPGPVNTRVAVVRGGTRLVILGQNASQTWWYVQVGDVRGWIWNDLLILRGDLTNIPLIETQAEITPPTLYVGFTGNPIYAALTTDAEVICPIMGNLEYKILGRNPSSSYYYIEATCLDGTIAAGWLQSQAGIIRNPASMTINIMSGS</sequence>
<evidence type="ECO:0000259" key="2">
    <source>
        <dbReference type="PROSITE" id="PS51781"/>
    </source>
</evidence>
<reference evidence="3 4" key="1">
    <citation type="submission" date="2020-02" db="EMBL/GenBank/DDBJ databases">
        <authorList>
            <person name="Zheng R.K."/>
            <person name="Sun C.M."/>
        </authorList>
    </citation>
    <scope>NUCLEOTIDE SEQUENCE [LARGE SCALE GENOMIC DNA]</scope>
    <source>
        <strain evidence="4">rifampicinis</strain>
    </source>
</reference>
<name>A0A7S8ED73_9CHLR</name>
<protein>
    <submittedName>
        <fullName evidence="3">SH3 domain-containing protein</fullName>
    </submittedName>
</protein>
<proteinExistence type="predicted"/>
<dbReference type="RefSeq" id="WP_195172839.1">
    <property type="nucleotide sequence ID" value="NZ_CP062983.1"/>
</dbReference>
<dbReference type="Gene3D" id="2.30.30.40">
    <property type="entry name" value="SH3 Domains"/>
    <property type="match status" value="1"/>
</dbReference>
<keyword evidence="1" id="KW-0732">Signal</keyword>
<keyword evidence="4" id="KW-1185">Reference proteome</keyword>
<evidence type="ECO:0000256" key="1">
    <source>
        <dbReference type="SAM" id="SignalP"/>
    </source>
</evidence>
<gene>
    <name evidence="3" type="ORF">G4Y79_10490</name>
</gene>
<dbReference type="EMBL" id="CP062983">
    <property type="protein sequence ID" value="QPC84776.1"/>
    <property type="molecule type" value="Genomic_DNA"/>
</dbReference>
<dbReference type="KEGG" id="pmet:G4Y79_10490"/>
<organism evidence="3 4">
    <name type="scientific">Phototrophicus methaneseepsis</name>
    <dbReference type="NCBI Taxonomy" id="2710758"/>
    <lineage>
        <taxon>Bacteria</taxon>
        <taxon>Bacillati</taxon>
        <taxon>Chloroflexota</taxon>
        <taxon>Candidatus Thermofontia</taxon>
        <taxon>Phototrophicales</taxon>
        <taxon>Phototrophicaceae</taxon>
        <taxon>Phototrophicus</taxon>
    </lineage>
</organism>
<dbReference type="AlphaFoldDB" id="A0A7S8ED73"/>
<dbReference type="PROSITE" id="PS51781">
    <property type="entry name" value="SH3B"/>
    <property type="match status" value="1"/>
</dbReference>
<feature type="chain" id="PRO_5032757598" evidence="1">
    <location>
        <begin position="23"/>
        <end position="257"/>
    </location>
</feature>
<dbReference type="InterPro" id="IPR003646">
    <property type="entry name" value="SH3-like_bac-type"/>
</dbReference>
<dbReference type="Pfam" id="PF08239">
    <property type="entry name" value="SH3_3"/>
    <property type="match status" value="1"/>
</dbReference>
<accession>A0A7S8ED73</accession>
<feature type="signal peptide" evidence="1">
    <location>
        <begin position="1"/>
        <end position="22"/>
    </location>
</feature>
<feature type="domain" description="SH3b" evidence="2">
    <location>
        <begin position="96"/>
        <end position="166"/>
    </location>
</feature>
<evidence type="ECO:0000313" key="3">
    <source>
        <dbReference type="EMBL" id="QPC84776.1"/>
    </source>
</evidence>